<feature type="transmembrane region" description="Helical" evidence="2">
    <location>
        <begin position="91"/>
        <end position="110"/>
    </location>
</feature>
<feature type="domain" description="EGF-like" evidence="3">
    <location>
        <begin position="778"/>
        <end position="815"/>
    </location>
</feature>
<feature type="domain" description="EGF-like" evidence="3">
    <location>
        <begin position="512"/>
        <end position="545"/>
    </location>
</feature>
<feature type="domain" description="EGF-like" evidence="3">
    <location>
        <begin position="470"/>
        <end position="511"/>
    </location>
</feature>
<reference evidence="4" key="1">
    <citation type="submission" date="2023-08" db="EMBL/GenBank/DDBJ databases">
        <authorList>
            <person name="Chen Y."/>
            <person name="Shah S."/>
            <person name="Dougan E. K."/>
            <person name="Thang M."/>
            <person name="Chan C."/>
        </authorList>
    </citation>
    <scope>NUCLEOTIDE SEQUENCE</scope>
</reference>
<dbReference type="EMBL" id="CAUJNA010003336">
    <property type="protein sequence ID" value="CAJ1399431.1"/>
    <property type="molecule type" value="Genomic_DNA"/>
</dbReference>
<feature type="domain" description="EGF-like" evidence="3">
    <location>
        <begin position="680"/>
        <end position="714"/>
    </location>
</feature>
<feature type="domain" description="EGF-like" evidence="3">
    <location>
        <begin position="746"/>
        <end position="777"/>
    </location>
</feature>
<feature type="compositionally biased region" description="Polar residues" evidence="1">
    <location>
        <begin position="48"/>
        <end position="60"/>
    </location>
</feature>
<protein>
    <recommendedName>
        <fullName evidence="3">EGF-like domain-containing protein</fullName>
    </recommendedName>
</protein>
<organism evidence="4 5">
    <name type="scientific">Effrenium voratum</name>
    <dbReference type="NCBI Taxonomy" id="2562239"/>
    <lineage>
        <taxon>Eukaryota</taxon>
        <taxon>Sar</taxon>
        <taxon>Alveolata</taxon>
        <taxon>Dinophyceae</taxon>
        <taxon>Suessiales</taxon>
        <taxon>Symbiodiniaceae</taxon>
        <taxon>Effrenium</taxon>
    </lineage>
</organism>
<evidence type="ECO:0000256" key="2">
    <source>
        <dbReference type="SAM" id="Phobius"/>
    </source>
</evidence>
<feature type="domain" description="EGF-like" evidence="3">
    <location>
        <begin position="645"/>
        <end position="679"/>
    </location>
</feature>
<dbReference type="AlphaFoldDB" id="A0AA36J572"/>
<accession>A0AA36J572</accession>
<dbReference type="PANTHER" id="PTHR23275:SF100">
    <property type="entry name" value="EGF-LIKE DOMAIN-CONTAINING PROTEIN"/>
    <property type="match status" value="1"/>
</dbReference>
<dbReference type="Proteomes" id="UP001178507">
    <property type="component" value="Unassembled WGS sequence"/>
</dbReference>
<keyword evidence="5" id="KW-1185">Reference proteome</keyword>
<feature type="transmembrane region" description="Helical" evidence="2">
    <location>
        <begin position="176"/>
        <end position="202"/>
    </location>
</feature>
<keyword evidence="2" id="KW-0472">Membrane</keyword>
<keyword evidence="2" id="KW-1133">Transmembrane helix</keyword>
<dbReference type="InterPro" id="IPR000742">
    <property type="entry name" value="EGF"/>
</dbReference>
<feature type="transmembrane region" description="Helical" evidence="2">
    <location>
        <begin position="261"/>
        <end position="283"/>
    </location>
</feature>
<evidence type="ECO:0000313" key="4">
    <source>
        <dbReference type="EMBL" id="CAJ1399431.1"/>
    </source>
</evidence>
<sequence>MVGSDSTDRLSSPTSGYVDMAQPWQDLELSLVKANGQANGHSPHWQRNGDSGCSSSNSVTRPLVEPEVEEEVVDLSHTCYNLIFVSGRASVLAPMLAVAAGQFGMLWIVGWTSPEYFFESGQWIVPISDYWSVNAMKCLSMLLTLFRVSGEFKDAAKLYRVLTHRPAVHMTLQQRILGFGAFLLQYLVAVVVLLMAIQLILASTTPIATIGKLWVVFATLDFDNYLCNFILFIFDCEHAFDWGVSLSRRSVRRLGGPPCRTWLLIYWAPVGVALLCVCLSVYFNICPLTAVHYGPVENLEPVLMLTSAMGLPQSCCAPQVHIPPADVDHGVQVSVPCVTTSEASSQNAAPEVYYVVVPDGRPSPSSLQVMDGRGGDGNRGLRYGQVTARPLQMRWWLTSHGFEPTVYDVMRKSGTGGLGLYQSNFPNLAEWKIQDFPWGARARIFVTAVNPSTGALSPLPVQSAVIMRKVCSSHCLRCDSEGACLECDAGFVLQEAASTVSLGTRLFKICAPCGLGCAKCNAAGAGHCDAGGCLPGHGLADKVCLPCAGTPCLSCDQAGAGMAPLVLSDAEEKDGLTPSAAVRATELPCRSCPATFGLGENGRCQPCQVQGCRNCPELGMCQACKEGATLRISPGNGSFLQECLLCAEHCARCELLGEGRCDPEQCHPGFSLTPTGVCAPCSMHCSNCTKAGPGHCDLGSCRPGYGLQGAAGCSKCQVEGCDVCDSYGCDVCREGFGLTPDRSCEACATACKRCTGAGGGGCAECVPGFGLEAGHCSACADQCEHCEEMGPGQCDVGACASGWLAANVSGAMICVRDRRPRDWPM</sequence>
<dbReference type="PANTHER" id="PTHR23275">
    <property type="entry name" value="CABRIOLET.-RELATED"/>
    <property type="match status" value="1"/>
</dbReference>
<proteinExistence type="predicted"/>
<feature type="domain" description="EGF-like" evidence="3">
    <location>
        <begin position="715"/>
        <end position="745"/>
    </location>
</feature>
<gene>
    <name evidence="4" type="ORF">EVOR1521_LOCUS22966</name>
</gene>
<dbReference type="InterPro" id="IPR009030">
    <property type="entry name" value="Growth_fac_rcpt_cys_sf"/>
</dbReference>
<keyword evidence="2" id="KW-0812">Transmembrane</keyword>
<feature type="region of interest" description="Disordered" evidence="1">
    <location>
        <begin position="36"/>
        <end position="60"/>
    </location>
</feature>
<name>A0AA36J572_9DINO</name>
<evidence type="ECO:0000256" key="1">
    <source>
        <dbReference type="SAM" id="MobiDB-lite"/>
    </source>
</evidence>
<evidence type="ECO:0000313" key="5">
    <source>
        <dbReference type="Proteomes" id="UP001178507"/>
    </source>
</evidence>
<dbReference type="SMART" id="SM00181">
    <property type="entry name" value="EGF"/>
    <property type="match status" value="7"/>
</dbReference>
<dbReference type="InterPro" id="IPR052798">
    <property type="entry name" value="Giardia_VSA"/>
</dbReference>
<evidence type="ECO:0000259" key="3">
    <source>
        <dbReference type="SMART" id="SM00181"/>
    </source>
</evidence>
<comment type="caution">
    <text evidence="4">The sequence shown here is derived from an EMBL/GenBank/DDBJ whole genome shotgun (WGS) entry which is preliminary data.</text>
</comment>
<dbReference type="SUPFAM" id="SSF57184">
    <property type="entry name" value="Growth factor receptor domain"/>
    <property type="match status" value="3"/>
</dbReference>